<reference evidence="1" key="1">
    <citation type="submission" date="2020-03" db="EMBL/GenBank/DDBJ databases">
        <authorList>
            <person name="Weist P."/>
        </authorList>
    </citation>
    <scope>NUCLEOTIDE SEQUENCE</scope>
</reference>
<dbReference type="Proteomes" id="UP001153269">
    <property type="component" value="Unassembled WGS sequence"/>
</dbReference>
<comment type="caution">
    <text evidence="1">The sequence shown here is derived from an EMBL/GenBank/DDBJ whole genome shotgun (WGS) entry which is preliminary data.</text>
</comment>
<gene>
    <name evidence="1" type="ORF">PLEPLA_LOCUS25103</name>
</gene>
<organism evidence="1 2">
    <name type="scientific">Pleuronectes platessa</name>
    <name type="common">European plaice</name>
    <dbReference type="NCBI Taxonomy" id="8262"/>
    <lineage>
        <taxon>Eukaryota</taxon>
        <taxon>Metazoa</taxon>
        <taxon>Chordata</taxon>
        <taxon>Craniata</taxon>
        <taxon>Vertebrata</taxon>
        <taxon>Euteleostomi</taxon>
        <taxon>Actinopterygii</taxon>
        <taxon>Neopterygii</taxon>
        <taxon>Teleostei</taxon>
        <taxon>Neoteleostei</taxon>
        <taxon>Acanthomorphata</taxon>
        <taxon>Carangaria</taxon>
        <taxon>Pleuronectiformes</taxon>
        <taxon>Pleuronectoidei</taxon>
        <taxon>Pleuronectidae</taxon>
        <taxon>Pleuronectes</taxon>
    </lineage>
</organism>
<accession>A0A9N7UVA2</accession>
<dbReference type="AlphaFoldDB" id="A0A9N7UVA2"/>
<protein>
    <submittedName>
        <fullName evidence="1">Uncharacterized protein</fullName>
    </submittedName>
</protein>
<name>A0A9N7UVA2_PLEPL</name>
<keyword evidence="2" id="KW-1185">Reference proteome</keyword>
<proteinExistence type="predicted"/>
<evidence type="ECO:0000313" key="2">
    <source>
        <dbReference type="Proteomes" id="UP001153269"/>
    </source>
</evidence>
<evidence type="ECO:0000313" key="1">
    <source>
        <dbReference type="EMBL" id="CAB1437070.1"/>
    </source>
</evidence>
<sequence>MALSDSKLSGIPNHFSELFTQSALFIDPSLQLSVTQTHLSVNTRGWSSIVDGHCGVHLLLSLIPSTGPVCLEDPEACRRLRAIRTKTSRHKTSFFPAAVGLINKARDPHLTRTFIPPPHLKDVVN</sequence>
<dbReference type="EMBL" id="CADEAL010001979">
    <property type="protein sequence ID" value="CAB1437070.1"/>
    <property type="molecule type" value="Genomic_DNA"/>
</dbReference>